<dbReference type="InterPro" id="IPR050832">
    <property type="entry name" value="Bact_Acetyltransf"/>
</dbReference>
<evidence type="ECO:0000313" key="4">
    <source>
        <dbReference type="EMBL" id="MBD7938910.1"/>
    </source>
</evidence>
<dbReference type="PANTHER" id="PTHR43877:SF2">
    <property type="entry name" value="AMINOALKYLPHOSPHONATE N-ACETYLTRANSFERASE-RELATED"/>
    <property type="match status" value="1"/>
</dbReference>
<reference evidence="4 5" key="1">
    <citation type="submission" date="2020-08" db="EMBL/GenBank/DDBJ databases">
        <title>A Genomic Blueprint of the Chicken Gut Microbiome.</title>
        <authorList>
            <person name="Gilroy R."/>
            <person name="Ravi A."/>
            <person name="Getino M."/>
            <person name="Pursley I."/>
            <person name="Horton D.L."/>
            <person name="Alikhan N.-F."/>
            <person name="Baker D."/>
            <person name="Gharbi K."/>
            <person name="Hall N."/>
            <person name="Watson M."/>
            <person name="Adriaenssens E.M."/>
            <person name="Foster-Nyarko E."/>
            <person name="Jarju S."/>
            <person name="Secka A."/>
            <person name="Antonio M."/>
            <person name="Oren A."/>
            <person name="Chaudhuri R."/>
            <person name="La Ragione R.M."/>
            <person name="Hildebrand F."/>
            <person name="Pallen M.J."/>
        </authorList>
    </citation>
    <scope>NUCLEOTIDE SEQUENCE [LARGE SCALE GENOMIC DNA]</scope>
    <source>
        <strain evidence="4 5">Sa5YUA1</strain>
    </source>
</reference>
<keyword evidence="1" id="KW-0808">Transferase</keyword>
<feature type="domain" description="N-acetyltransferase" evidence="3">
    <location>
        <begin position="1"/>
        <end position="151"/>
    </location>
</feature>
<sequence>MNIRSYNHKDKQHILQLSARLSDITFLEHRHPEQMQQKQLEMAQASIDENSDNIFVADEEGVFLGYIECRIEEDYFSKEKQVYISAIVVTPEGEGKGVGRQLMRFAETWAKEKGIKVLVLEVFSENQRAVQFYEHIGYSQEIVKMTKVIGG</sequence>
<dbReference type="Gene3D" id="3.40.630.30">
    <property type="match status" value="1"/>
</dbReference>
<dbReference type="PANTHER" id="PTHR43877">
    <property type="entry name" value="AMINOALKYLPHOSPHONATE N-ACETYLTRANSFERASE-RELATED-RELATED"/>
    <property type="match status" value="1"/>
</dbReference>
<evidence type="ECO:0000256" key="2">
    <source>
        <dbReference type="ARBA" id="ARBA00023315"/>
    </source>
</evidence>
<accession>A0ABR8QTQ7</accession>
<dbReference type="SUPFAM" id="SSF55729">
    <property type="entry name" value="Acyl-CoA N-acyltransferases (Nat)"/>
    <property type="match status" value="1"/>
</dbReference>
<name>A0ABR8QTQ7_9BACI</name>
<dbReference type="Proteomes" id="UP000657931">
    <property type="component" value="Unassembled WGS sequence"/>
</dbReference>
<organism evidence="4 5">
    <name type="scientific">Cytobacillus stercorigallinarum</name>
    <dbReference type="NCBI Taxonomy" id="2762240"/>
    <lineage>
        <taxon>Bacteria</taxon>
        <taxon>Bacillati</taxon>
        <taxon>Bacillota</taxon>
        <taxon>Bacilli</taxon>
        <taxon>Bacillales</taxon>
        <taxon>Bacillaceae</taxon>
        <taxon>Cytobacillus</taxon>
    </lineage>
</organism>
<evidence type="ECO:0000256" key="1">
    <source>
        <dbReference type="ARBA" id="ARBA00022679"/>
    </source>
</evidence>
<evidence type="ECO:0000313" key="5">
    <source>
        <dbReference type="Proteomes" id="UP000657931"/>
    </source>
</evidence>
<dbReference type="InterPro" id="IPR016181">
    <property type="entry name" value="Acyl_CoA_acyltransferase"/>
</dbReference>
<proteinExistence type="predicted"/>
<dbReference type="EMBL" id="JACSQT010000010">
    <property type="protein sequence ID" value="MBD7938910.1"/>
    <property type="molecule type" value="Genomic_DNA"/>
</dbReference>
<dbReference type="PROSITE" id="PS51186">
    <property type="entry name" value="GNAT"/>
    <property type="match status" value="1"/>
</dbReference>
<evidence type="ECO:0000259" key="3">
    <source>
        <dbReference type="PROSITE" id="PS51186"/>
    </source>
</evidence>
<comment type="caution">
    <text evidence="4">The sequence shown here is derived from an EMBL/GenBank/DDBJ whole genome shotgun (WGS) entry which is preliminary data.</text>
</comment>
<keyword evidence="5" id="KW-1185">Reference proteome</keyword>
<dbReference type="Pfam" id="PF00583">
    <property type="entry name" value="Acetyltransf_1"/>
    <property type="match status" value="1"/>
</dbReference>
<gene>
    <name evidence="4" type="ORF">H9655_17890</name>
</gene>
<keyword evidence="2" id="KW-0012">Acyltransferase</keyword>
<dbReference type="RefSeq" id="WP_191816591.1">
    <property type="nucleotide sequence ID" value="NZ_JACSQT010000010.1"/>
</dbReference>
<dbReference type="CDD" id="cd04301">
    <property type="entry name" value="NAT_SF"/>
    <property type="match status" value="1"/>
</dbReference>
<protein>
    <submittedName>
        <fullName evidence="4">GNAT family N-acetyltransferase</fullName>
    </submittedName>
</protein>
<dbReference type="InterPro" id="IPR000182">
    <property type="entry name" value="GNAT_dom"/>
</dbReference>